<dbReference type="Gene3D" id="3.40.50.150">
    <property type="entry name" value="Vaccinia Virus protein VP39"/>
    <property type="match status" value="1"/>
</dbReference>
<keyword evidence="10" id="KW-1185">Reference proteome</keyword>
<evidence type="ECO:0000259" key="8">
    <source>
        <dbReference type="PROSITE" id="PS51680"/>
    </source>
</evidence>
<dbReference type="PANTHER" id="PTHR23068:SF25">
    <property type="entry name" value="DNA (CYTOSINE-5)-METHYLTRANSFERASE DRM2"/>
    <property type="match status" value="1"/>
</dbReference>
<organism evidence="9 10">
    <name type="scientific">Dendrobium catenatum</name>
    <dbReference type="NCBI Taxonomy" id="906689"/>
    <lineage>
        <taxon>Eukaryota</taxon>
        <taxon>Viridiplantae</taxon>
        <taxon>Streptophyta</taxon>
        <taxon>Embryophyta</taxon>
        <taxon>Tracheophyta</taxon>
        <taxon>Spermatophyta</taxon>
        <taxon>Magnoliopsida</taxon>
        <taxon>Liliopsida</taxon>
        <taxon>Asparagales</taxon>
        <taxon>Orchidaceae</taxon>
        <taxon>Epidendroideae</taxon>
        <taxon>Malaxideae</taxon>
        <taxon>Dendrobiinae</taxon>
        <taxon>Dendrobium</taxon>
    </lineage>
</organism>
<evidence type="ECO:0000313" key="9">
    <source>
        <dbReference type="EMBL" id="PKU80171.1"/>
    </source>
</evidence>
<dbReference type="EMBL" id="KZ502368">
    <property type="protein sequence ID" value="PKU80171.1"/>
    <property type="molecule type" value="Genomic_DNA"/>
</dbReference>
<protein>
    <submittedName>
        <fullName evidence="9">DNA (Cytosine-5)-methyltransferase DRM1</fullName>
    </submittedName>
</protein>
<evidence type="ECO:0000256" key="2">
    <source>
        <dbReference type="ARBA" id="ARBA00022603"/>
    </source>
</evidence>
<dbReference type="Proteomes" id="UP000233837">
    <property type="component" value="Unassembled WGS sequence"/>
</dbReference>
<evidence type="ECO:0000256" key="7">
    <source>
        <dbReference type="ARBA" id="ARBA00023242"/>
    </source>
</evidence>
<dbReference type="SUPFAM" id="SSF53335">
    <property type="entry name" value="S-adenosyl-L-methionine-dependent methyltransferases"/>
    <property type="match status" value="1"/>
</dbReference>
<dbReference type="GO" id="GO:0005634">
    <property type="term" value="C:nucleus"/>
    <property type="evidence" value="ECO:0007669"/>
    <property type="project" value="UniProtKB-SubCell"/>
</dbReference>
<dbReference type="InterPro" id="IPR029063">
    <property type="entry name" value="SAM-dependent_MTases_sf"/>
</dbReference>
<keyword evidence="7" id="KW-0539">Nucleus</keyword>
<evidence type="ECO:0000313" key="10">
    <source>
        <dbReference type="Proteomes" id="UP000233837"/>
    </source>
</evidence>
<evidence type="ECO:0000256" key="1">
    <source>
        <dbReference type="ARBA" id="ARBA00004123"/>
    </source>
</evidence>
<evidence type="ECO:0000256" key="4">
    <source>
        <dbReference type="ARBA" id="ARBA00022691"/>
    </source>
</evidence>
<dbReference type="GO" id="GO:0032259">
    <property type="term" value="P:methylation"/>
    <property type="evidence" value="ECO:0007669"/>
    <property type="project" value="UniProtKB-KW"/>
</dbReference>
<dbReference type="InterPro" id="IPR050390">
    <property type="entry name" value="C5-Methyltransferase"/>
</dbReference>
<keyword evidence="3 9" id="KW-0808">Transferase</keyword>
<evidence type="ECO:0000256" key="3">
    <source>
        <dbReference type="ARBA" id="ARBA00022679"/>
    </source>
</evidence>
<keyword evidence="5" id="KW-0677">Repeat</keyword>
<accession>A0A2I0WWZ7</accession>
<dbReference type="STRING" id="906689.A0A2I0WWZ7"/>
<keyword evidence="6" id="KW-0238">DNA-binding</keyword>
<keyword evidence="2 9" id="KW-0489">Methyltransferase</keyword>
<proteinExistence type="predicted"/>
<keyword evidence="4" id="KW-0949">S-adenosyl-L-methionine</keyword>
<comment type="subcellular location">
    <subcellularLocation>
        <location evidence="1">Nucleus</location>
    </subcellularLocation>
</comment>
<dbReference type="GO" id="GO:0003677">
    <property type="term" value="F:DNA binding"/>
    <property type="evidence" value="ECO:0007669"/>
    <property type="project" value="UniProtKB-KW"/>
</dbReference>
<reference evidence="9 10" key="2">
    <citation type="journal article" date="2017" name="Nature">
        <title>The Apostasia genome and the evolution of orchids.</title>
        <authorList>
            <person name="Zhang G.Q."/>
            <person name="Liu K.W."/>
            <person name="Li Z."/>
            <person name="Lohaus R."/>
            <person name="Hsiao Y.Y."/>
            <person name="Niu S.C."/>
            <person name="Wang J.Y."/>
            <person name="Lin Y.C."/>
            <person name="Xu Q."/>
            <person name="Chen L.J."/>
            <person name="Yoshida K."/>
            <person name="Fujiwara S."/>
            <person name="Wang Z.W."/>
            <person name="Zhang Y.Q."/>
            <person name="Mitsuda N."/>
            <person name="Wang M."/>
            <person name="Liu G.H."/>
            <person name="Pecoraro L."/>
            <person name="Huang H.X."/>
            <person name="Xiao X.J."/>
            <person name="Lin M."/>
            <person name="Wu X.Y."/>
            <person name="Wu W.L."/>
            <person name="Chen Y.Y."/>
            <person name="Chang S.B."/>
            <person name="Sakamoto S."/>
            <person name="Ohme-Takagi M."/>
            <person name="Yagi M."/>
            <person name="Zeng S.J."/>
            <person name="Shen C.Y."/>
            <person name="Yeh C.M."/>
            <person name="Luo Y.B."/>
            <person name="Tsai W.C."/>
            <person name="Van de Peer Y."/>
            <person name="Liu Z.J."/>
        </authorList>
    </citation>
    <scope>NUCLEOTIDE SEQUENCE [LARGE SCALE GENOMIC DNA]</scope>
    <source>
        <tissue evidence="9">The whole plant</tissue>
    </source>
</reference>
<evidence type="ECO:0000256" key="6">
    <source>
        <dbReference type="ARBA" id="ARBA00023125"/>
    </source>
</evidence>
<sequence>MEVDGINVLSLFFDIGGAEVALHSLAIHLKAVVAVDISEVNRNIVRSWWEETNQKGTLIEVDDVQKLDGGKLKKFMRRIGGFDLVIGGSPRNNLPGSKRHSRDGLEASKQRNFTLLRRSRKMMEIRTEDK</sequence>
<dbReference type="PROSITE" id="PS51680">
    <property type="entry name" value="SAM_MT_DRM"/>
    <property type="match status" value="1"/>
</dbReference>
<dbReference type="PANTHER" id="PTHR23068">
    <property type="entry name" value="DNA CYTOSINE-5- -METHYLTRANSFERASE 3-RELATED"/>
    <property type="match status" value="1"/>
</dbReference>
<feature type="domain" description="SAM-dependent MTase DRM-type" evidence="8">
    <location>
        <begin position="1"/>
        <end position="130"/>
    </location>
</feature>
<name>A0A2I0WWZ7_9ASPA</name>
<dbReference type="InterPro" id="IPR030380">
    <property type="entry name" value="SAM_MeTfrase_DRM"/>
</dbReference>
<evidence type="ECO:0000256" key="5">
    <source>
        <dbReference type="ARBA" id="ARBA00022737"/>
    </source>
</evidence>
<reference evidence="9 10" key="1">
    <citation type="journal article" date="2016" name="Sci. Rep.">
        <title>The Dendrobium catenatum Lindl. genome sequence provides insights into polysaccharide synthase, floral development and adaptive evolution.</title>
        <authorList>
            <person name="Zhang G.Q."/>
            <person name="Xu Q."/>
            <person name="Bian C."/>
            <person name="Tsai W.C."/>
            <person name="Yeh C.M."/>
            <person name="Liu K.W."/>
            <person name="Yoshida K."/>
            <person name="Zhang L.S."/>
            <person name="Chang S.B."/>
            <person name="Chen F."/>
            <person name="Shi Y."/>
            <person name="Su Y.Y."/>
            <person name="Zhang Y.Q."/>
            <person name="Chen L.J."/>
            <person name="Yin Y."/>
            <person name="Lin M."/>
            <person name="Huang H."/>
            <person name="Deng H."/>
            <person name="Wang Z.W."/>
            <person name="Zhu S.L."/>
            <person name="Zhao X."/>
            <person name="Deng C."/>
            <person name="Niu S.C."/>
            <person name="Huang J."/>
            <person name="Wang M."/>
            <person name="Liu G.H."/>
            <person name="Yang H.J."/>
            <person name="Xiao X.J."/>
            <person name="Hsiao Y.Y."/>
            <person name="Wu W.L."/>
            <person name="Chen Y.Y."/>
            <person name="Mitsuda N."/>
            <person name="Ohme-Takagi M."/>
            <person name="Luo Y.B."/>
            <person name="Van de Peer Y."/>
            <person name="Liu Z.J."/>
        </authorList>
    </citation>
    <scope>NUCLEOTIDE SEQUENCE [LARGE SCALE GENOMIC DNA]</scope>
    <source>
        <tissue evidence="9">The whole plant</tissue>
    </source>
</reference>
<gene>
    <name evidence="9" type="primary">DRM1</name>
    <name evidence="9" type="ORF">MA16_Dca021346</name>
</gene>
<dbReference type="GO" id="GO:0003886">
    <property type="term" value="F:DNA (cytosine-5-)-methyltransferase activity"/>
    <property type="evidence" value="ECO:0007669"/>
    <property type="project" value="TreeGrafter"/>
</dbReference>
<dbReference type="AlphaFoldDB" id="A0A2I0WWZ7"/>